<feature type="domain" description="ABC transporter" evidence="6">
    <location>
        <begin position="3"/>
        <end position="227"/>
    </location>
</feature>
<sequence>MMLSLDGVDAGYGGLRVLHGLSLEVAAGEIVALVGANGAGKSTTLRVASGLLRPTAGRVVFDGEELSGLPVHAVVRRGLVQVPEGRALFGPLTVAENLAMGAYHTGEPADRVLELFPRLAERLDQRADTMSGGEQQMLAIGRALMTRPRLLMLDEPSVGLAPLMVRAVFAALGRIRESGVAILLVEQNAAQALALADRAYVIESGVITLSGDDLAGDERVRRAYLGL</sequence>
<keyword evidence="4 7" id="KW-0067">ATP-binding</keyword>
<dbReference type="PROSITE" id="PS50893">
    <property type="entry name" value="ABC_TRANSPORTER_2"/>
    <property type="match status" value="1"/>
</dbReference>
<comment type="caution">
    <text evidence="7">The sequence shown here is derived from an EMBL/GenBank/DDBJ whole genome shotgun (WGS) entry which is preliminary data.</text>
</comment>
<dbReference type="PROSITE" id="PS00211">
    <property type="entry name" value="ABC_TRANSPORTER_1"/>
    <property type="match status" value="1"/>
</dbReference>
<dbReference type="SUPFAM" id="SSF52540">
    <property type="entry name" value="P-loop containing nucleoside triphosphate hydrolases"/>
    <property type="match status" value="1"/>
</dbReference>
<evidence type="ECO:0000256" key="2">
    <source>
        <dbReference type="ARBA" id="ARBA00022448"/>
    </source>
</evidence>
<keyword evidence="2" id="KW-0813">Transport</keyword>
<dbReference type="PANTHER" id="PTHR43820">
    <property type="entry name" value="HIGH-AFFINITY BRANCHED-CHAIN AMINO ACID TRANSPORT ATP-BINDING PROTEIN LIVF"/>
    <property type="match status" value="1"/>
</dbReference>
<evidence type="ECO:0000256" key="3">
    <source>
        <dbReference type="ARBA" id="ARBA00022741"/>
    </source>
</evidence>
<dbReference type="RefSeq" id="WP_271275654.1">
    <property type="nucleotide sequence ID" value="NZ_BAABFD010000017.1"/>
</dbReference>
<dbReference type="SMART" id="SM00382">
    <property type="entry name" value="AAA"/>
    <property type="match status" value="1"/>
</dbReference>
<evidence type="ECO:0000313" key="7">
    <source>
        <dbReference type="EMBL" id="MDA0640422.1"/>
    </source>
</evidence>
<organism evidence="7 8">
    <name type="scientific">Nonomuraea ferruginea</name>
    <dbReference type="NCBI Taxonomy" id="46174"/>
    <lineage>
        <taxon>Bacteria</taxon>
        <taxon>Bacillati</taxon>
        <taxon>Actinomycetota</taxon>
        <taxon>Actinomycetes</taxon>
        <taxon>Streptosporangiales</taxon>
        <taxon>Streptosporangiaceae</taxon>
        <taxon>Nonomuraea</taxon>
    </lineage>
</organism>
<keyword evidence="3" id="KW-0547">Nucleotide-binding</keyword>
<dbReference type="InterPro" id="IPR052156">
    <property type="entry name" value="BCAA_Transport_ATP-bd_LivF"/>
</dbReference>
<accession>A0ABT4ST45</accession>
<dbReference type="InterPro" id="IPR003593">
    <property type="entry name" value="AAA+_ATPase"/>
</dbReference>
<dbReference type="Gene3D" id="3.40.50.300">
    <property type="entry name" value="P-loop containing nucleotide triphosphate hydrolases"/>
    <property type="match status" value="1"/>
</dbReference>
<dbReference type="EMBL" id="JAPNUD010000013">
    <property type="protein sequence ID" value="MDA0640422.1"/>
    <property type="molecule type" value="Genomic_DNA"/>
</dbReference>
<dbReference type="InterPro" id="IPR017871">
    <property type="entry name" value="ABC_transporter-like_CS"/>
</dbReference>
<dbReference type="InterPro" id="IPR003439">
    <property type="entry name" value="ABC_transporter-like_ATP-bd"/>
</dbReference>
<gene>
    <name evidence="7" type="ORF">OUY24_07300</name>
</gene>
<keyword evidence="8" id="KW-1185">Reference proteome</keyword>
<dbReference type="Proteomes" id="UP001212498">
    <property type="component" value="Unassembled WGS sequence"/>
</dbReference>
<keyword evidence="5" id="KW-0029">Amino-acid transport</keyword>
<dbReference type="CDD" id="cd03224">
    <property type="entry name" value="ABC_TM1139_LivF_branched"/>
    <property type="match status" value="1"/>
</dbReference>
<evidence type="ECO:0000256" key="4">
    <source>
        <dbReference type="ARBA" id="ARBA00022840"/>
    </source>
</evidence>
<reference evidence="7 8" key="1">
    <citation type="submission" date="2022-11" db="EMBL/GenBank/DDBJ databases">
        <title>Nonomuraea corallina sp. nov., a new species of the genus Nonomuraea isolated from sea side sediment in Thai sea.</title>
        <authorList>
            <person name="Ngamcharungchit C."/>
            <person name="Matsumoto A."/>
            <person name="Suriyachadkun C."/>
            <person name="Panbangred W."/>
            <person name="Inahashi Y."/>
            <person name="Intra B."/>
        </authorList>
    </citation>
    <scope>NUCLEOTIDE SEQUENCE [LARGE SCALE GENOMIC DNA]</scope>
    <source>
        <strain evidence="7 8">DSM 43553</strain>
    </source>
</reference>
<protein>
    <submittedName>
        <fullName evidence="7">ABC transporter ATP-binding protein</fullName>
    </submittedName>
</protein>
<dbReference type="InterPro" id="IPR027417">
    <property type="entry name" value="P-loop_NTPase"/>
</dbReference>
<name>A0ABT4ST45_9ACTN</name>
<dbReference type="PANTHER" id="PTHR43820:SF4">
    <property type="entry name" value="HIGH-AFFINITY BRANCHED-CHAIN AMINO ACID TRANSPORT ATP-BINDING PROTEIN LIVF"/>
    <property type="match status" value="1"/>
</dbReference>
<evidence type="ECO:0000256" key="1">
    <source>
        <dbReference type="ARBA" id="ARBA00005417"/>
    </source>
</evidence>
<proteinExistence type="inferred from homology"/>
<comment type="similarity">
    <text evidence="1">Belongs to the ABC transporter superfamily.</text>
</comment>
<evidence type="ECO:0000259" key="6">
    <source>
        <dbReference type="PROSITE" id="PS50893"/>
    </source>
</evidence>
<dbReference type="GO" id="GO:0005524">
    <property type="term" value="F:ATP binding"/>
    <property type="evidence" value="ECO:0007669"/>
    <property type="project" value="UniProtKB-KW"/>
</dbReference>
<evidence type="ECO:0000313" key="8">
    <source>
        <dbReference type="Proteomes" id="UP001212498"/>
    </source>
</evidence>
<dbReference type="Pfam" id="PF00005">
    <property type="entry name" value="ABC_tran"/>
    <property type="match status" value="1"/>
</dbReference>
<evidence type="ECO:0000256" key="5">
    <source>
        <dbReference type="ARBA" id="ARBA00022970"/>
    </source>
</evidence>